<protein>
    <submittedName>
        <fullName evidence="3">Uncharacterized protein</fullName>
    </submittedName>
</protein>
<feature type="region of interest" description="Disordered" evidence="2">
    <location>
        <begin position="731"/>
        <end position="769"/>
    </location>
</feature>
<keyword evidence="1" id="KW-0175">Coiled coil</keyword>
<proteinExistence type="predicted"/>
<name>A0AAN9JPM4_CLITE</name>
<evidence type="ECO:0000256" key="2">
    <source>
        <dbReference type="SAM" id="MobiDB-lite"/>
    </source>
</evidence>
<feature type="compositionally biased region" description="Basic and acidic residues" evidence="2">
    <location>
        <begin position="749"/>
        <end position="758"/>
    </location>
</feature>
<feature type="compositionally biased region" description="Basic residues" evidence="2">
    <location>
        <begin position="453"/>
        <end position="470"/>
    </location>
</feature>
<dbReference type="PANTHER" id="PTHR31099">
    <property type="entry name" value="OS06G0165300 PROTEIN"/>
    <property type="match status" value="1"/>
</dbReference>
<evidence type="ECO:0000313" key="3">
    <source>
        <dbReference type="EMBL" id="KAK7301979.1"/>
    </source>
</evidence>
<dbReference type="Proteomes" id="UP001359559">
    <property type="component" value="Unassembled WGS sequence"/>
</dbReference>
<comment type="caution">
    <text evidence="3">The sequence shown here is derived from an EMBL/GenBank/DDBJ whole genome shotgun (WGS) entry which is preliminary data.</text>
</comment>
<sequence length="769" mass="84513">MGDTSSSNDSIEVLSGPPSITSRRQPGGVSSRGLSHQSGATSGASHRFVSSGHRFSALPLWETEGFDRSSGSSFNFGTASEGGSSADLYLTDDVAFYSCIPFLRHTVRMASENSSTGVAVITDPIETNVLAHRINWLAEKARDPYFWVHEDPKTIVSWYAEDAADVTIEDVVVHTDVEHENDFTVFCPQTSDRICHQPGSRNLFMYEMVFSKIGVRLPLTEFEMGVLQFLDCAPSQLHPNGWGLVRSLEVLGEYFHFVPTVALFFTYCRVMRRGNSGGGLGFINLRCDSKVVNFESYTESAKTDRVSFKHSYVKVEVNAGRPVFWENSDFSRKFYTGWTHEHFLLTSNAYIVSESTLSTESKKVLDALKGYSVIAKFSCKRLLGTESGRDAYLGEMARIDILRKLREAAEARNAVAAAQENRVTPRRTPAKMVSIPAENVGAMNLGPAERVPIKRKSHPGTTSRSKKHKAPTVVAEVEVPREEEAGPVNISPVRSQPEDIVVNSRLSDFLEYVGGTPARVHIPFKLKADLPASEAQSTAEAAIFNLVEAAGVLSSLGRSYYSGVEAKECLDRMKKAEALRVEAQTALTQKEQELAKSKEDLSELAAAYTSAAKRADAAEAKAKASEDALQALRTELDEAKAAKAEVDEKNKELSGKLVDVQEEQAKERMEAEEQMAEFSVLADVAFSSAVRQVVHRNSAVQLNLNGIGVYYEFHGGHLYAMDRGQASEPEDIPYELMPLPEGQSMELRTVSEESERTASARPDSPAPNS</sequence>
<evidence type="ECO:0000256" key="1">
    <source>
        <dbReference type="SAM" id="Coils"/>
    </source>
</evidence>
<feature type="compositionally biased region" description="Polar residues" evidence="2">
    <location>
        <begin position="32"/>
        <end position="44"/>
    </location>
</feature>
<accession>A0AAN9JPM4</accession>
<feature type="coiled-coil region" evidence="1">
    <location>
        <begin position="573"/>
        <end position="677"/>
    </location>
</feature>
<gene>
    <name evidence="3" type="ORF">RJT34_12856</name>
</gene>
<dbReference type="EMBL" id="JAYKXN010000003">
    <property type="protein sequence ID" value="KAK7301979.1"/>
    <property type="molecule type" value="Genomic_DNA"/>
</dbReference>
<reference evidence="3 4" key="1">
    <citation type="submission" date="2024-01" db="EMBL/GenBank/DDBJ databases">
        <title>The genomes of 5 underutilized Papilionoideae crops provide insights into root nodulation and disease resistance.</title>
        <authorList>
            <person name="Yuan L."/>
        </authorList>
    </citation>
    <scope>NUCLEOTIDE SEQUENCE [LARGE SCALE GENOMIC DNA]</scope>
    <source>
        <strain evidence="3">LY-2023</strain>
        <tissue evidence="3">Leaf</tissue>
    </source>
</reference>
<feature type="compositionally biased region" description="Polar residues" evidence="2">
    <location>
        <begin position="1"/>
        <end position="10"/>
    </location>
</feature>
<feature type="region of interest" description="Disordered" evidence="2">
    <location>
        <begin position="1"/>
        <end position="47"/>
    </location>
</feature>
<feature type="region of interest" description="Disordered" evidence="2">
    <location>
        <begin position="452"/>
        <end position="473"/>
    </location>
</feature>
<evidence type="ECO:0000313" key="4">
    <source>
        <dbReference type="Proteomes" id="UP001359559"/>
    </source>
</evidence>
<keyword evidence="4" id="KW-1185">Reference proteome</keyword>
<dbReference type="AlphaFoldDB" id="A0AAN9JPM4"/>
<organism evidence="3 4">
    <name type="scientific">Clitoria ternatea</name>
    <name type="common">Butterfly pea</name>
    <dbReference type="NCBI Taxonomy" id="43366"/>
    <lineage>
        <taxon>Eukaryota</taxon>
        <taxon>Viridiplantae</taxon>
        <taxon>Streptophyta</taxon>
        <taxon>Embryophyta</taxon>
        <taxon>Tracheophyta</taxon>
        <taxon>Spermatophyta</taxon>
        <taxon>Magnoliopsida</taxon>
        <taxon>eudicotyledons</taxon>
        <taxon>Gunneridae</taxon>
        <taxon>Pentapetalae</taxon>
        <taxon>rosids</taxon>
        <taxon>fabids</taxon>
        <taxon>Fabales</taxon>
        <taxon>Fabaceae</taxon>
        <taxon>Papilionoideae</taxon>
        <taxon>50 kb inversion clade</taxon>
        <taxon>NPAAA clade</taxon>
        <taxon>indigoferoid/millettioid clade</taxon>
        <taxon>Phaseoleae</taxon>
        <taxon>Clitoria</taxon>
    </lineage>
</organism>
<dbReference type="PANTHER" id="PTHR31099:SF49">
    <property type="entry name" value="MYOSIN HEAVY CHAIN-LIKE PROTEIN"/>
    <property type="match status" value="1"/>
</dbReference>